<evidence type="ECO:0000313" key="6">
    <source>
        <dbReference type="Proteomes" id="UP001481677"/>
    </source>
</evidence>
<dbReference type="Gene3D" id="1.25.10.10">
    <property type="entry name" value="Leucine-rich Repeat Variant"/>
    <property type="match status" value="4"/>
</dbReference>
<comment type="function">
    <text evidence="2">Catalyzes the hydroxylation of the N(6)-(4-aminobutyl)-L-lysine intermediate produced by deoxyhypusine synthase/DHPS on a critical lysine of the eukaryotic translation initiation factor 5A/eIF-5A. This is the second step of the post-translational modification of that lysine into an unusual amino acid residue named hypusine. Hypusination is unique to mature eIF-5A factor and is essential for its function.</text>
</comment>
<dbReference type="Pfam" id="PF13646">
    <property type="entry name" value="HEAT_2"/>
    <property type="match status" value="2"/>
</dbReference>
<dbReference type="SUPFAM" id="SSF48371">
    <property type="entry name" value="ARM repeat"/>
    <property type="match status" value="1"/>
</dbReference>
<dbReference type="GO" id="GO:0016491">
    <property type="term" value="F:oxidoreductase activity"/>
    <property type="evidence" value="ECO:0007669"/>
    <property type="project" value="TreeGrafter"/>
</dbReference>
<dbReference type="InterPro" id="IPR000357">
    <property type="entry name" value="HEAT"/>
</dbReference>
<evidence type="ECO:0000256" key="1">
    <source>
        <dbReference type="ARBA" id="ARBA00022737"/>
    </source>
</evidence>
<evidence type="ECO:0000313" key="4">
    <source>
        <dbReference type="EMBL" id="TXC79269.1"/>
    </source>
</evidence>
<evidence type="ECO:0000313" key="5">
    <source>
        <dbReference type="Proteomes" id="UP000321776"/>
    </source>
</evidence>
<dbReference type="AlphaFoldDB" id="A0A5C6V284"/>
<evidence type="ECO:0000256" key="2">
    <source>
        <dbReference type="ARBA" id="ARBA00045876"/>
    </source>
</evidence>
<dbReference type="InterPro" id="IPR021133">
    <property type="entry name" value="HEAT_type_2"/>
</dbReference>
<proteinExistence type="predicted"/>
<protein>
    <submittedName>
        <fullName evidence="4">HEAT repeat domain-containing protein</fullName>
    </submittedName>
</protein>
<dbReference type="InterPro" id="IPR004155">
    <property type="entry name" value="PBS_lyase_HEAT"/>
</dbReference>
<reference evidence="3 6" key="3">
    <citation type="submission" date="2024-01" db="EMBL/GenBank/DDBJ databases">
        <title>The diversity of rhizobia nodulating Mimosa spp. in eleven states of Brazil covering several biomes is determined by host plant, location, and edaphic factors.</title>
        <authorList>
            <person name="Rouws L."/>
            <person name="Barauna A."/>
            <person name="Beukes C."/>
            <person name="De Faria S.M."/>
            <person name="Gross E."/>
            <person name="Dos Reis Junior F.B."/>
            <person name="Simon M."/>
            <person name="Maluk M."/>
            <person name="Odee D.W."/>
            <person name="Kenicer G."/>
            <person name="Young J.P.W."/>
            <person name="Reis V.M."/>
            <person name="Zilli J."/>
            <person name="James E.K."/>
        </authorList>
    </citation>
    <scope>NUCLEOTIDE SEQUENCE [LARGE SCALE GENOMIC DNA]</scope>
    <source>
        <strain evidence="3 6">JPY530</strain>
    </source>
</reference>
<reference evidence="4 5" key="1">
    <citation type="journal article" date="2018" name="Int. J. Syst. Evol. Microbiol.">
        <title>Paraburkholderia azotifigens sp. nov., a nitrogen-fixing bacterium isolated from paddy soil.</title>
        <authorList>
            <person name="Choi G.M."/>
            <person name="Im W.T."/>
        </authorList>
    </citation>
    <scope>NUCLEOTIDE SEQUENCE [LARGE SCALE GENOMIC DNA]</scope>
    <source>
        <strain evidence="4 5">NF 2-5-3</strain>
    </source>
</reference>
<dbReference type="PANTHER" id="PTHR12697:SF5">
    <property type="entry name" value="DEOXYHYPUSINE HYDROXYLASE"/>
    <property type="match status" value="1"/>
</dbReference>
<dbReference type="EMBL" id="VOQS01000005">
    <property type="protein sequence ID" value="TXC79269.1"/>
    <property type="molecule type" value="Genomic_DNA"/>
</dbReference>
<name>A0A5C6V284_9BURK</name>
<dbReference type="EMBL" id="JAZHGA010000001">
    <property type="protein sequence ID" value="MEM5338336.1"/>
    <property type="molecule type" value="Genomic_DNA"/>
</dbReference>
<reference evidence="4" key="2">
    <citation type="submission" date="2019-08" db="EMBL/GenBank/DDBJ databases">
        <authorList>
            <person name="Im W.-T."/>
        </authorList>
    </citation>
    <scope>NUCLEOTIDE SEQUENCE</scope>
    <source>
        <strain evidence="4">NF 2-5-3</strain>
    </source>
</reference>
<keyword evidence="6" id="KW-1185">Reference proteome</keyword>
<comment type="caution">
    <text evidence="4">The sequence shown here is derived from an EMBL/GenBank/DDBJ whole genome shotgun (WGS) entry which is preliminary data.</text>
</comment>
<dbReference type="InterPro" id="IPR016024">
    <property type="entry name" value="ARM-type_fold"/>
</dbReference>
<dbReference type="PANTHER" id="PTHR12697">
    <property type="entry name" value="PBS LYASE HEAT-LIKE PROTEIN"/>
    <property type="match status" value="1"/>
</dbReference>
<accession>A0A5C6V284</accession>
<keyword evidence="1" id="KW-0677">Repeat</keyword>
<dbReference type="Pfam" id="PF02985">
    <property type="entry name" value="HEAT"/>
    <property type="match status" value="1"/>
</dbReference>
<dbReference type="InterPro" id="IPR011989">
    <property type="entry name" value="ARM-like"/>
</dbReference>
<sequence length="331" mass="35129">MTDLTILTFDPQTLAPEAAALLSRLSNEDAAVRRIALIELADLEDPDALQPIAAALKHDASPDVRSEAARVLGAWEQREIVETLCDALHDTDGNVREAAASSLSALKQTSSGAVLCAWADDPAPFVQRAILRALRELRYADAFAPALRALEHDDANVRIEAVGVLGWLKDARALAPLAGIAVRDAAAEIRRTAVGALGFSHADDPVISPALLHALGDPAWQVREEAATTLGKLRATSARDALIAALDDDYWQVRLRAARALGQLGNSAAAQPLVALLSHPISNLRKEAALALGELRDPSAAAALRAALDDADPEVRKAVRIALQQIDEATR</sequence>
<dbReference type="Proteomes" id="UP000321776">
    <property type="component" value="Unassembled WGS sequence"/>
</dbReference>
<organism evidence="4 5">
    <name type="scientific">Paraburkholderia azotifigens</name>
    <dbReference type="NCBI Taxonomy" id="2057004"/>
    <lineage>
        <taxon>Bacteria</taxon>
        <taxon>Pseudomonadati</taxon>
        <taxon>Pseudomonadota</taxon>
        <taxon>Betaproteobacteria</taxon>
        <taxon>Burkholderiales</taxon>
        <taxon>Burkholderiaceae</taxon>
        <taxon>Paraburkholderia</taxon>
    </lineage>
</organism>
<dbReference type="RefSeq" id="WP_147237047.1">
    <property type="nucleotide sequence ID" value="NZ_JAZHFZ010000001.1"/>
</dbReference>
<evidence type="ECO:0000313" key="3">
    <source>
        <dbReference type="EMBL" id="MEM5338336.1"/>
    </source>
</evidence>
<dbReference type="SMART" id="SM00567">
    <property type="entry name" value="EZ_HEAT"/>
    <property type="match status" value="9"/>
</dbReference>
<dbReference type="PROSITE" id="PS50077">
    <property type="entry name" value="HEAT_REPEAT"/>
    <property type="match status" value="1"/>
</dbReference>
<dbReference type="Proteomes" id="UP001481677">
    <property type="component" value="Unassembled WGS sequence"/>
</dbReference>
<gene>
    <name evidence="4" type="ORF">FRZ40_33250</name>
    <name evidence="3" type="ORF">V4C56_01695</name>
</gene>